<sequence length="144" mass="15932">MTFRRYLSRLRPLVLVLGFGGAALVLIAALALDKGLGKDVLIITPHDPSIVGLNQSLYVPGDPVAEIYGNPMSETVRIVHPSKDKLIRPKEDPNLLLLRANKLLGENPLQTKTIWYFARFILPVLLILGIIGFVLPKPRSTDED</sequence>
<name>A0A948W600_UNCEI</name>
<comment type="caution">
    <text evidence="2">The sequence shown here is derived from an EMBL/GenBank/DDBJ whole genome shotgun (WGS) entry which is preliminary data.</text>
</comment>
<accession>A0A948W600</accession>
<keyword evidence="1" id="KW-0472">Membrane</keyword>
<keyword evidence="1" id="KW-0812">Transmembrane</keyword>
<evidence type="ECO:0000313" key="2">
    <source>
        <dbReference type="EMBL" id="MBU2690984.1"/>
    </source>
</evidence>
<dbReference type="Proteomes" id="UP000777784">
    <property type="component" value="Unassembled WGS sequence"/>
</dbReference>
<evidence type="ECO:0000256" key="1">
    <source>
        <dbReference type="SAM" id="Phobius"/>
    </source>
</evidence>
<reference evidence="2" key="1">
    <citation type="submission" date="2021-05" db="EMBL/GenBank/DDBJ databases">
        <title>Energy efficiency and biological interactions define the core microbiome of deep oligotrophic groundwater.</title>
        <authorList>
            <person name="Mehrshad M."/>
            <person name="Lopez-Fernandez M."/>
            <person name="Bell E."/>
            <person name="Bernier-Latmani R."/>
            <person name="Bertilsson S."/>
            <person name="Dopson M."/>
        </authorList>
    </citation>
    <scope>NUCLEOTIDE SEQUENCE</scope>
    <source>
        <strain evidence="2">Modern_marine.mb.64</strain>
    </source>
</reference>
<evidence type="ECO:0000313" key="3">
    <source>
        <dbReference type="Proteomes" id="UP000777784"/>
    </source>
</evidence>
<protein>
    <submittedName>
        <fullName evidence="2">Uncharacterized protein</fullName>
    </submittedName>
</protein>
<gene>
    <name evidence="2" type="ORF">KJ970_08645</name>
</gene>
<organism evidence="2 3">
    <name type="scientific">Eiseniibacteriota bacterium</name>
    <dbReference type="NCBI Taxonomy" id="2212470"/>
    <lineage>
        <taxon>Bacteria</taxon>
        <taxon>Candidatus Eiseniibacteriota</taxon>
    </lineage>
</organism>
<keyword evidence="1" id="KW-1133">Transmembrane helix</keyword>
<feature type="transmembrane region" description="Helical" evidence="1">
    <location>
        <begin position="12"/>
        <end position="32"/>
    </location>
</feature>
<dbReference type="AlphaFoldDB" id="A0A948W600"/>
<feature type="transmembrane region" description="Helical" evidence="1">
    <location>
        <begin position="114"/>
        <end position="135"/>
    </location>
</feature>
<proteinExistence type="predicted"/>
<dbReference type="EMBL" id="JAHJDP010000042">
    <property type="protein sequence ID" value="MBU2690984.1"/>
    <property type="molecule type" value="Genomic_DNA"/>
</dbReference>